<dbReference type="InterPro" id="IPR000515">
    <property type="entry name" value="MetI-like"/>
</dbReference>
<feature type="domain" description="ABC transmembrane type-1" evidence="9">
    <location>
        <begin position="64"/>
        <end position="252"/>
    </location>
</feature>
<proteinExistence type="inferred from homology"/>
<keyword evidence="6 8" id="KW-1133">Transmembrane helix</keyword>
<dbReference type="GO" id="GO:0019808">
    <property type="term" value="F:polyamine binding"/>
    <property type="evidence" value="ECO:0007669"/>
    <property type="project" value="InterPro"/>
</dbReference>
<comment type="similarity">
    <text evidence="2">Belongs to the binding-protein-dependent transport system permease family. CysTW subfamily.</text>
</comment>
<feature type="transmembrane region" description="Helical" evidence="8">
    <location>
        <begin position="108"/>
        <end position="126"/>
    </location>
</feature>
<feature type="transmembrane region" description="Helical" evidence="8">
    <location>
        <begin position="63"/>
        <end position="87"/>
    </location>
</feature>
<dbReference type="CDD" id="cd06261">
    <property type="entry name" value="TM_PBP2"/>
    <property type="match status" value="1"/>
</dbReference>
<evidence type="ECO:0000256" key="1">
    <source>
        <dbReference type="ARBA" id="ARBA00004651"/>
    </source>
</evidence>
<feature type="transmembrane region" description="Helical" evidence="8">
    <location>
        <begin position="272"/>
        <end position="291"/>
    </location>
</feature>
<dbReference type="PANTHER" id="PTHR43848:SF2">
    <property type="entry name" value="PUTRESCINE TRANSPORT SYSTEM PERMEASE PROTEIN POTI"/>
    <property type="match status" value="1"/>
</dbReference>
<dbReference type="Pfam" id="PF13416">
    <property type="entry name" value="SBP_bac_8"/>
    <property type="match status" value="1"/>
</dbReference>
<dbReference type="InterPro" id="IPR051789">
    <property type="entry name" value="Bact_Polyamine_Transport"/>
</dbReference>
<feature type="transmembrane region" description="Helical" evidence="8">
    <location>
        <begin position="132"/>
        <end position="152"/>
    </location>
</feature>
<evidence type="ECO:0000256" key="5">
    <source>
        <dbReference type="ARBA" id="ARBA00022692"/>
    </source>
</evidence>
<evidence type="ECO:0000256" key="8">
    <source>
        <dbReference type="RuleBase" id="RU363032"/>
    </source>
</evidence>
<keyword evidence="3 8" id="KW-0813">Transport</keyword>
<dbReference type="InterPro" id="IPR001188">
    <property type="entry name" value="Sperm_putr-bd"/>
</dbReference>
<dbReference type="Proteomes" id="UP000287361">
    <property type="component" value="Unassembled WGS sequence"/>
</dbReference>
<dbReference type="CDD" id="cd13663">
    <property type="entry name" value="PBP2_PotD_PotF_like_2"/>
    <property type="match status" value="1"/>
</dbReference>
<dbReference type="Gene3D" id="3.40.190.10">
    <property type="entry name" value="Periplasmic binding protein-like II"/>
    <property type="match status" value="2"/>
</dbReference>
<keyword evidence="7 8" id="KW-0472">Membrane</keyword>
<accession>A0A401LCJ5</accession>
<evidence type="ECO:0000256" key="6">
    <source>
        <dbReference type="ARBA" id="ARBA00022989"/>
    </source>
</evidence>
<evidence type="ECO:0000256" key="4">
    <source>
        <dbReference type="ARBA" id="ARBA00022475"/>
    </source>
</evidence>
<dbReference type="OrthoDB" id="9769319at2"/>
<reference evidence="10 11" key="1">
    <citation type="submission" date="2018-10" db="EMBL/GenBank/DDBJ databases">
        <title>Draft Genome Sequence of Anaerotignum sp. KCTC 15736.</title>
        <authorList>
            <person name="Choi S.H."/>
            <person name="Kim J.S."/>
            <person name="Kang S.W."/>
            <person name="Lee J.S."/>
            <person name="Park S.H."/>
        </authorList>
    </citation>
    <scope>NUCLEOTIDE SEQUENCE [LARGE SCALE GENOMIC DNA]</scope>
    <source>
        <strain evidence="10 11">KCTC 15736</strain>
    </source>
</reference>
<gene>
    <name evidence="10" type="primary">potCD</name>
    <name evidence="10" type="ORF">KGMB03357_09340</name>
</gene>
<keyword evidence="4" id="KW-1003">Cell membrane</keyword>
<evidence type="ECO:0000259" key="9">
    <source>
        <dbReference type="PROSITE" id="PS50928"/>
    </source>
</evidence>
<dbReference type="Gene3D" id="1.10.3720.10">
    <property type="entry name" value="MetI-like"/>
    <property type="match status" value="1"/>
</dbReference>
<comment type="subcellular location">
    <subcellularLocation>
        <location evidence="1 8">Cell membrane</location>
        <topology evidence="1 8">Multi-pass membrane protein</topology>
    </subcellularLocation>
</comment>
<dbReference type="GO" id="GO:0055085">
    <property type="term" value="P:transmembrane transport"/>
    <property type="evidence" value="ECO:0007669"/>
    <property type="project" value="InterPro"/>
</dbReference>
<dbReference type="GO" id="GO:0005886">
    <property type="term" value="C:plasma membrane"/>
    <property type="evidence" value="ECO:0007669"/>
    <property type="project" value="UniProtKB-SubCell"/>
</dbReference>
<evidence type="ECO:0000256" key="2">
    <source>
        <dbReference type="ARBA" id="ARBA00007069"/>
    </source>
</evidence>
<dbReference type="SUPFAM" id="SSF161098">
    <property type="entry name" value="MetI-like"/>
    <property type="match status" value="1"/>
</dbReference>
<dbReference type="Pfam" id="PF00528">
    <property type="entry name" value="BPD_transp_1"/>
    <property type="match status" value="1"/>
</dbReference>
<protein>
    <submittedName>
        <fullName evidence="10">Spermidine/putrescine ABC transporter permease</fullName>
    </submittedName>
</protein>
<dbReference type="AlphaFoldDB" id="A0A401LCJ5"/>
<dbReference type="EMBL" id="BHVZ01000001">
    <property type="protein sequence ID" value="GCB29273.1"/>
    <property type="molecule type" value="Genomic_DNA"/>
</dbReference>
<evidence type="ECO:0000313" key="10">
    <source>
        <dbReference type="EMBL" id="GCB29273.1"/>
    </source>
</evidence>
<keyword evidence="5 8" id="KW-0812">Transmembrane</keyword>
<evidence type="ECO:0000313" key="11">
    <source>
        <dbReference type="Proteomes" id="UP000287361"/>
    </source>
</evidence>
<name>A0A401LCJ5_9FIRM</name>
<evidence type="ECO:0000256" key="3">
    <source>
        <dbReference type="ARBA" id="ARBA00022448"/>
    </source>
</evidence>
<dbReference type="PRINTS" id="PR00909">
    <property type="entry name" value="SPERMDNBNDNG"/>
</dbReference>
<dbReference type="InterPro" id="IPR006059">
    <property type="entry name" value="SBP"/>
</dbReference>
<sequence length="634" mass="70214">MQDNRKTGIGGKVLLALTMIFFYLPILYIIVFSFNGSRSLTHLEGFSLRWYEKMFADSNMMEAVVYTIVIAVLATVISTIAGTLAAIGMSRSKKILRNLVDQVNNLPILNPEIVTAIGLLMFFSALGVKKGFVTLLLAHIMFCIPYVILSVMPKLRSLDPNLADAAMDLGATPFQALTKVIVPQILPGIISGALVAFTMSFDDFIISYFVTGNGVQNISILVYTMSKRVNPSINALSTLVIVLITVALTVVNVIPVIREKQGKSGAALGKRGMAVCMAVVVAITGVSIAMLRKGGGASPQDAIAKYGSDTLKLYIPGEYMSEELIPNFEKEYGVKVIVELFDSNEMMYTKLQAGDSYDVVVPSDYMIQRMLADDALQELDKDLIPNLDNLTPEVKNLPYDPDNTYSVPYFWGSVGIIYNHNNVDPAEVEEQGFDILRNPKYKGHIYMYDSERDAFMVALKALGYSMNTSDADEIQAAYEWLLDMNNTMNPTYVTDEVIDGMANGNKDIAIVYSGDATYVQSENEDMSYWMPKEGTNLWYDAMVVPKNAQNPLLAQEFINYTLTYEAALGNSEYVGYSSPNEEVMLELSGEEGMYGAYEAYIPRSGYEKDEVFQDNPILKKKIAELWIKVKASKG</sequence>
<keyword evidence="11" id="KW-1185">Reference proteome</keyword>
<feature type="transmembrane region" description="Helical" evidence="8">
    <location>
        <begin position="12"/>
        <end position="34"/>
    </location>
</feature>
<evidence type="ECO:0000256" key="7">
    <source>
        <dbReference type="ARBA" id="ARBA00023136"/>
    </source>
</evidence>
<feature type="transmembrane region" description="Helical" evidence="8">
    <location>
        <begin position="180"/>
        <end position="199"/>
    </location>
</feature>
<dbReference type="PROSITE" id="PS50928">
    <property type="entry name" value="ABC_TM1"/>
    <property type="match status" value="1"/>
</dbReference>
<comment type="caution">
    <text evidence="10">The sequence shown here is derived from an EMBL/GenBank/DDBJ whole genome shotgun (WGS) entry which is preliminary data.</text>
</comment>
<dbReference type="GO" id="GO:0042597">
    <property type="term" value="C:periplasmic space"/>
    <property type="evidence" value="ECO:0007669"/>
    <property type="project" value="InterPro"/>
</dbReference>
<dbReference type="PANTHER" id="PTHR43848">
    <property type="entry name" value="PUTRESCINE TRANSPORT SYSTEM PERMEASE PROTEIN POTI"/>
    <property type="match status" value="1"/>
</dbReference>
<feature type="transmembrane region" description="Helical" evidence="8">
    <location>
        <begin position="235"/>
        <end position="257"/>
    </location>
</feature>
<dbReference type="SUPFAM" id="SSF53850">
    <property type="entry name" value="Periplasmic binding protein-like II"/>
    <property type="match status" value="1"/>
</dbReference>
<dbReference type="GO" id="GO:0015846">
    <property type="term" value="P:polyamine transport"/>
    <property type="evidence" value="ECO:0007669"/>
    <property type="project" value="InterPro"/>
</dbReference>
<dbReference type="InterPro" id="IPR035906">
    <property type="entry name" value="MetI-like_sf"/>
</dbReference>
<organism evidence="10 11">
    <name type="scientific">Anaerotignum faecicola</name>
    <dbReference type="NCBI Taxonomy" id="2358141"/>
    <lineage>
        <taxon>Bacteria</taxon>
        <taxon>Bacillati</taxon>
        <taxon>Bacillota</taxon>
        <taxon>Clostridia</taxon>
        <taxon>Lachnospirales</taxon>
        <taxon>Anaerotignaceae</taxon>
        <taxon>Anaerotignum</taxon>
    </lineage>
</organism>